<keyword evidence="3" id="KW-1185">Reference proteome</keyword>
<dbReference type="Pfam" id="PF00651">
    <property type="entry name" value="BTB"/>
    <property type="match status" value="1"/>
</dbReference>
<dbReference type="InterPro" id="IPR051553">
    <property type="entry name" value="Ran_GTPase-activating"/>
</dbReference>
<dbReference type="SUPFAM" id="SSF54695">
    <property type="entry name" value="POZ domain"/>
    <property type="match status" value="1"/>
</dbReference>
<dbReference type="PROSITE" id="PS50097">
    <property type="entry name" value="BTB"/>
    <property type="match status" value="1"/>
</dbReference>
<comment type="caution">
    <text evidence="2">The sequence shown here is derived from an EMBL/GenBank/DDBJ whole genome shotgun (WGS) entry which is preliminary data.</text>
</comment>
<evidence type="ECO:0000313" key="2">
    <source>
        <dbReference type="EMBL" id="KAJ6237579.1"/>
    </source>
</evidence>
<gene>
    <name evidence="2" type="ORF">M0813_27141</name>
</gene>
<feature type="domain" description="BTB" evidence="1">
    <location>
        <begin position="463"/>
        <end position="546"/>
    </location>
</feature>
<dbReference type="Proteomes" id="UP001150062">
    <property type="component" value="Unassembled WGS sequence"/>
</dbReference>
<dbReference type="CDD" id="cd18186">
    <property type="entry name" value="BTB_POZ_ZBTB_KLHL-like"/>
    <property type="match status" value="1"/>
</dbReference>
<dbReference type="SUPFAM" id="SSF50985">
    <property type="entry name" value="RCC1/BLIP-II"/>
    <property type="match status" value="1"/>
</dbReference>
<name>A0ABQ8XYY9_9EUKA</name>
<protein>
    <submittedName>
        <fullName evidence="2">Regulator of chromosome condensation</fullName>
    </submittedName>
</protein>
<dbReference type="InterPro" id="IPR009091">
    <property type="entry name" value="RCC1/BLIP-II"/>
</dbReference>
<evidence type="ECO:0000313" key="3">
    <source>
        <dbReference type="Proteomes" id="UP001150062"/>
    </source>
</evidence>
<dbReference type="Gene3D" id="3.30.710.10">
    <property type="entry name" value="Potassium Channel Kv1.1, Chain A"/>
    <property type="match status" value="1"/>
</dbReference>
<dbReference type="Gene3D" id="2.130.10.30">
    <property type="entry name" value="Regulator of chromosome condensation 1/beta-lactamase-inhibitor protein II"/>
    <property type="match status" value="1"/>
</dbReference>
<dbReference type="InterPro" id="IPR011333">
    <property type="entry name" value="SKP1/BTB/POZ_sf"/>
</dbReference>
<reference evidence="2" key="1">
    <citation type="submission" date="2022-08" db="EMBL/GenBank/DDBJ databases">
        <title>Novel sulfate-reducing endosymbionts in the free-living metamonad Anaeramoeba.</title>
        <authorList>
            <person name="Jerlstrom-Hultqvist J."/>
            <person name="Cepicka I."/>
            <person name="Gallot-Lavallee L."/>
            <person name="Salas-Leiva D."/>
            <person name="Curtis B.A."/>
            <person name="Zahonova K."/>
            <person name="Pipaliya S."/>
            <person name="Dacks J."/>
            <person name="Roger A.J."/>
        </authorList>
    </citation>
    <scope>NUCLEOTIDE SEQUENCE</scope>
    <source>
        <strain evidence="2">Schooner1</strain>
    </source>
</reference>
<dbReference type="InterPro" id="IPR000210">
    <property type="entry name" value="BTB/POZ_dom"/>
</dbReference>
<dbReference type="PANTHER" id="PTHR45982">
    <property type="entry name" value="REGULATOR OF CHROMOSOME CONDENSATION"/>
    <property type="match status" value="1"/>
</dbReference>
<organism evidence="2 3">
    <name type="scientific">Anaeramoeba flamelloides</name>
    <dbReference type="NCBI Taxonomy" id="1746091"/>
    <lineage>
        <taxon>Eukaryota</taxon>
        <taxon>Metamonada</taxon>
        <taxon>Anaeramoebidae</taxon>
        <taxon>Anaeramoeba</taxon>
    </lineage>
</organism>
<accession>A0ABQ8XYY9</accession>
<dbReference type="EMBL" id="JAOAOG010000239">
    <property type="protein sequence ID" value="KAJ6237579.1"/>
    <property type="molecule type" value="Genomic_DNA"/>
</dbReference>
<proteinExistence type="predicted"/>
<dbReference type="Pfam" id="PF13540">
    <property type="entry name" value="RCC1_2"/>
    <property type="match status" value="1"/>
</dbReference>
<dbReference type="PANTHER" id="PTHR45982:SF10">
    <property type="entry name" value="RETINITIS PIGMENTOSA GTPASE REGULATOR"/>
    <property type="match status" value="1"/>
</dbReference>
<evidence type="ECO:0000259" key="1">
    <source>
        <dbReference type="PROSITE" id="PS50097"/>
    </source>
</evidence>
<sequence>MKRNIYFCTQTPILDLKNHQKYEWVAFEEIEKPLKIVCGGNSELLVFGENNLLRLFAEFQSVMVYNYHIQEKIIDIAASFSCFFILTSCGKVYFLGRGTVLTENPFPDVTNHIYDKPKHIDFFQKNNLFVESIAIGKHSCFYLCRGGKLYANGAADYGKFGFHSNIYVHTVPTLIQENIAKVFSSPFCSGFFYLNIHNEFVACGVNTSNKLGYKKIKDNQYSFKFYSWKSEHIRDIQVGQKHTVIITPEGETWSSGFHTTNGHAKPTDTFEDVPALSKKKVVKIAVGPRKTLALTEDNELYGWGNLDGTLPTSSIQQELWQTPQLLEVPKLPFYGSIEITCGAYLSIIYNSFHKDALKIDLKHFLNNKQFTDIKIGTKQHPAHVEILRMRIGAFQKMQIDEIQKMFAKTKPQHAKTFLKWAYYDKIRDQEELEQVFETLGVSFPPENNLIDDLAILYDNESSKDFKLQIQVNQEDLDDDDDEDEYDEIPVHKSILLARSGIFRDMFNNVNEKEKDIKQIMDYTGKSIESLQVLIHFLYTDKLKLTADCDPDLVFEELDDVVEYYQLNEYSTLYYQIKELQSKLQNTD</sequence>